<proteinExistence type="predicted"/>
<name>A0A1C7LW72_GRIFR</name>
<evidence type="ECO:0000313" key="1">
    <source>
        <dbReference type="EMBL" id="OBZ68892.1"/>
    </source>
</evidence>
<dbReference type="EMBL" id="LUGG01000019">
    <property type="protein sequence ID" value="OBZ68892.1"/>
    <property type="molecule type" value="Genomic_DNA"/>
</dbReference>
<protein>
    <submittedName>
        <fullName evidence="1">Uncharacterized protein</fullName>
    </submittedName>
</protein>
<accession>A0A1C7LW72</accession>
<dbReference type="Proteomes" id="UP000092993">
    <property type="component" value="Unassembled WGS sequence"/>
</dbReference>
<sequence length="85" mass="9112">MQERRKLAQAPPISVEIAIMLTQDVDMANAQPGPRQYSSTPSFAMSPGTLSTGLALSLGTLHAVYSSHLESICFRSSQALQPPLL</sequence>
<evidence type="ECO:0000313" key="2">
    <source>
        <dbReference type="Proteomes" id="UP000092993"/>
    </source>
</evidence>
<dbReference type="AlphaFoldDB" id="A0A1C7LW72"/>
<comment type="caution">
    <text evidence="1">The sequence shown here is derived from an EMBL/GenBank/DDBJ whole genome shotgun (WGS) entry which is preliminary data.</text>
</comment>
<reference evidence="1 2" key="1">
    <citation type="submission" date="2016-03" db="EMBL/GenBank/DDBJ databases">
        <title>Whole genome sequencing of Grifola frondosa 9006-11.</title>
        <authorList>
            <person name="Min B."/>
            <person name="Park H."/>
            <person name="Kim J.-G."/>
            <person name="Cho H."/>
            <person name="Oh Y.-L."/>
            <person name="Kong W.-S."/>
            <person name="Choi I.-G."/>
        </authorList>
    </citation>
    <scope>NUCLEOTIDE SEQUENCE [LARGE SCALE GENOMIC DNA]</scope>
    <source>
        <strain evidence="1 2">9006-11</strain>
    </source>
</reference>
<gene>
    <name evidence="1" type="ORF">A0H81_11398</name>
</gene>
<organism evidence="1 2">
    <name type="scientific">Grifola frondosa</name>
    <name type="common">Maitake</name>
    <name type="synonym">Polyporus frondosus</name>
    <dbReference type="NCBI Taxonomy" id="5627"/>
    <lineage>
        <taxon>Eukaryota</taxon>
        <taxon>Fungi</taxon>
        <taxon>Dikarya</taxon>
        <taxon>Basidiomycota</taxon>
        <taxon>Agaricomycotina</taxon>
        <taxon>Agaricomycetes</taxon>
        <taxon>Polyporales</taxon>
        <taxon>Grifolaceae</taxon>
        <taxon>Grifola</taxon>
    </lineage>
</organism>
<keyword evidence="2" id="KW-1185">Reference proteome</keyword>